<sequence>MAGTFELFIDDDMRFRFSLKAPDGTVVAVSRPFPDKPAAVSGIDDVREYAGMGLVNDLCPEVPLRRPSEPPAALQIPRSPAGGPVGLVAPGTRRPPASHRIRPGSDLHQVA</sequence>
<organism evidence="3 4">
    <name type="scientific">Sinomonas terrae</name>
    <dbReference type="NCBI Taxonomy" id="2908838"/>
    <lineage>
        <taxon>Bacteria</taxon>
        <taxon>Bacillati</taxon>
        <taxon>Actinomycetota</taxon>
        <taxon>Actinomycetes</taxon>
        <taxon>Micrococcales</taxon>
        <taxon>Micrococcaceae</taxon>
        <taxon>Sinomonas</taxon>
    </lineage>
</organism>
<gene>
    <name evidence="3" type="ORF">L0M17_21490</name>
</gene>
<keyword evidence="4" id="KW-1185">Reference proteome</keyword>
<dbReference type="EMBL" id="JAKZBV010000002">
    <property type="protein sequence ID" value="MCH6472502.1"/>
    <property type="molecule type" value="Genomic_DNA"/>
</dbReference>
<feature type="region of interest" description="Disordered" evidence="1">
    <location>
        <begin position="66"/>
        <end position="111"/>
    </location>
</feature>
<feature type="domain" description="DUF1508" evidence="2">
    <location>
        <begin position="12"/>
        <end position="51"/>
    </location>
</feature>
<evidence type="ECO:0000259" key="2">
    <source>
        <dbReference type="Pfam" id="PF07411"/>
    </source>
</evidence>
<name>A0ABS9U7M6_9MICC</name>
<dbReference type="Gene3D" id="2.30.29.80">
    <property type="match status" value="1"/>
</dbReference>
<dbReference type="Proteomes" id="UP001202922">
    <property type="component" value="Unassembled WGS sequence"/>
</dbReference>
<feature type="compositionally biased region" description="Low complexity" evidence="1">
    <location>
        <begin position="80"/>
        <end position="91"/>
    </location>
</feature>
<dbReference type="Pfam" id="PF07411">
    <property type="entry name" value="DUF1508"/>
    <property type="match status" value="1"/>
</dbReference>
<protein>
    <submittedName>
        <fullName evidence="3">YegP family protein</fullName>
    </submittedName>
</protein>
<evidence type="ECO:0000313" key="4">
    <source>
        <dbReference type="Proteomes" id="UP001202922"/>
    </source>
</evidence>
<evidence type="ECO:0000313" key="3">
    <source>
        <dbReference type="EMBL" id="MCH6472502.1"/>
    </source>
</evidence>
<evidence type="ECO:0000256" key="1">
    <source>
        <dbReference type="SAM" id="MobiDB-lite"/>
    </source>
</evidence>
<comment type="caution">
    <text evidence="3">The sequence shown here is derived from an EMBL/GenBank/DDBJ whole genome shotgun (WGS) entry which is preliminary data.</text>
</comment>
<dbReference type="InterPro" id="IPR036913">
    <property type="entry name" value="YegP-like_sf"/>
</dbReference>
<proteinExistence type="predicted"/>
<dbReference type="RefSeq" id="WP_241056675.1">
    <property type="nucleotide sequence ID" value="NZ_JAKZBV010000002.1"/>
</dbReference>
<accession>A0ABS9U7M6</accession>
<dbReference type="InterPro" id="IPR010879">
    <property type="entry name" value="DUF1508"/>
</dbReference>
<reference evidence="3 4" key="1">
    <citation type="submission" date="2022-03" db="EMBL/GenBank/DDBJ databases">
        <title>Sinomonas sp. isolated from a soil.</title>
        <authorList>
            <person name="Han J."/>
            <person name="Kim D.-U."/>
        </authorList>
    </citation>
    <scope>NUCLEOTIDE SEQUENCE [LARGE SCALE GENOMIC DNA]</scope>
    <source>
        <strain evidence="3 4">5-5</strain>
    </source>
</reference>
<dbReference type="SUPFAM" id="SSF160113">
    <property type="entry name" value="YegP-like"/>
    <property type="match status" value="1"/>
</dbReference>